<keyword evidence="1" id="KW-0812">Transmembrane</keyword>
<evidence type="ECO:0000256" key="1">
    <source>
        <dbReference type="SAM" id="Phobius"/>
    </source>
</evidence>
<sequence length="80" mass="8983">MEKAPEDKNTPERRRQDNIKPYVKYSGMAFQMIGALVLAAFAGQWLDGKLGNDKPWFTIALLLLAVISTMILTITSINKK</sequence>
<evidence type="ECO:0000313" key="2">
    <source>
        <dbReference type="EMBL" id="TPE45400.1"/>
    </source>
</evidence>
<protein>
    <submittedName>
        <fullName evidence="2">AtpZ/AtpI family protein</fullName>
    </submittedName>
</protein>
<name>A0A501WAN1_9BACT</name>
<comment type="caution">
    <text evidence="2">The sequence shown here is derived from an EMBL/GenBank/DDBJ whole genome shotgun (WGS) entry which is preliminary data.</text>
</comment>
<reference evidence="2 3" key="1">
    <citation type="submission" date="2019-06" db="EMBL/GenBank/DDBJ databases">
        <title>A novel bacterium of genus Pontibacter, isolated from marine sediment.</title>
        <authorList>
            <person name="Huang H."/>
            <person name="Mo K."/>
            <person name="Hu Y."/>
        </authorList>
    </citation>
    <scope>NUCLEOTIDE SEQUENCE [LARGE SCALE GENOMIC DNA]</scope>
    <source>
        <strain evidence="2 3">HB172049</strain>
    </source>
</reference>
<dbReference type="EMBL" id="VFRQ01000002">
    <property type="protein sequence ID" value="TPE45400.1"/>
    <property type="molecule type" value="Genomic_DNA"/>
</dbReference>
<dbReference type="AlphaFoldDB" id="A0A501WAN1"/>
<dbReference type="Proteomes" id="UP000316727">
    <property type="component" value="Unassembled WGS sequence"/>
</dbReference>
<dbReference type="Pfam" id="PF09527">
    <property type="entry name" value="ATPase_gene1"/>
    <property type="match status" value="1"/>
</dbReference>
<keyword evidence="1" id="KW-1133">Transmembrane helix</keyword>
<dbReference type="InterPro" id="IPR032820">
    <property type="entry name" value="ATPase_put"/>
</dbReference>
<keyword evidence="1" id="KW-0472">Membrane</keyword>
<evidence type="ECO:0000313" key="3">
    <source>
        <dbReference type="Proteomes" id="UP000316727"/>
    </source>
</evidence>
<organism evidence="2 3">
    <name type="scientific">Pontibacter mangrovi</name>
    <dbReference type="NCBI Taxonomy" id="2589816"/>
    <lineage>
        <taxon>Bacteria</taxon>
        <taxon>Pseudomonadati</taxon>
        <taxon>Bacteroidota</taxon>
        <taxon>Cytophagia</taxon>
        <taxon>Cytophagales</taxon>
        <taxon>Hymenobacteraceae</taxon>
        <taxon>Pontibacter</taxon>
    </lineage>
</organism>
<proteinExistence type="predicted"/>
<feature type="transmembrane region" description="Helical" evidence="1">
    <location>
        <begin position="22"/>
        <end position="43"/>
    </location>
</feature>
<dbReference type="OrthoDB" id="9798708at2"/>
<accession>A0A501WAN1</accession>
<feature type="transmembrane region" description="Helical" evidence="1">
    <location>
        <begin position="55"/>
        <end position="77"/>
    </location>
</feature>
<gene>
    <name evidence="2" type="ORF">FJM65_05045</name>
</gene>
<dbReference type="RefSeq" id="WP_140620073.1">
    <property type="nucleotide sequence ID" value="NZ_VFRQ01000002.1"/>
</dbReference>
<keyword evidence="3" id="KW-1185">Reference proteome</keyword>